<dbReference type="GO" id="GO:0043410">
    <property type="term" value="P:positive regulation of MAPK cascade"/>
    <property type="evidence" value="ECO:0007669"/>
    <property type="project" value="TreeGrafter"/>
</dbReference>
<evidence type="ECO:0000256" key="2">
    <source>
        <dbReference type="ARBA" id="ARBA00022553"/>
    </source>
</evidence>
<organism evidence="6 7">
    <name type="scientific">Cairina moschata</name>
    <name type="common">Muscovy duck</name>
    <dbReference type="NCBI Taxonomy" id="8855"/>
    <lineage>
        <taxon>Eukaryota</taxon>
        <taxon>Metazoa</taxon>
        <taxon>Chordata</taxon>
        <taxon>Craniata</taxon>
        <taxon>Vertebrata</taxon>
        <taxon>Euteleostomi</taxon>
        <taxon>Archelosauria</taxon>
        <taxon>Archosauria</taxon>
        <taxon>Dinosauria</taxon>
        <taxon>Saurischia</taxon>
        <taxon>Theropoda</taxon>
        <taxon>Coelurosauria</taxon>
        <taxon>Aves</taxon>
        <taxon>Neognathae</taxon>
        <taxon>Galloanserae</taxon>
        <taxon>Anseriformes</taxon>
        <taxon>Anatidae</taxon>
        <taxon>Anatinae</taxon>
        <taxon>Cairina</taxon>
    </lineage>
</organism>
<feature type="domain" description="PH" evidence="4">
    <location>
        <begin position="351"/>
        <end position="468"/>
    </location>
</feature>
<reference evidence="6" key="2">
    <citation type="submission" date="2025-09" db="UniProtKB">
        <authorList>
            <consortium name="Ensembl"/>
        </authorList>
    </citation>
    <scope>IDENTIFICATION</scope>
</reference>
<evidence type="ECO:0000256" key="3">
    <source>
        <dbReference type="SAM" id="MobiDB-lite"/>
    </source>
</evidence>
<dbReference type="PANTHER" id="PTHR21258:SF46">
    <property type="entry name" value="DOCKING PROTEIN 1"/>
    <property type="match status" value="1"/>
</dbReference>
<dbReference type="Gene3D" id="2.30.29.30">
    <property type="entry name" value="Pleckstrin-homology domain (PH domain)/Phosphotyrosine-binding domain (PTB)"/>
    <property type="match status" value="2"/>
</dbReference>
<feature type="compositionally biased region" description="Low complexity" evidence="3">
    <location>
        <begin position="299"/>
        <end position="311"/>
    </location>
</feature>
<feature type="compositionally biased region" description="Pro residues" evidence="3">
    <location>
        <begin position="312"/>
        <end position="327"/>
    </location>
</feature>
<dbReference type="InterPro" id="IPR050996">
    <property type="entry name" value="Docking_Protein_DOK"/>
</dbReference>
<dbReference type="InterPro" id="IPR011993">
    <property type="entry name" value="PH-like_dom_sf"/>
</dbReference>
<evidence type="ECO:0008006" key="8">
    <source>
        <dbReference type="Google" id="ProtNLM"/>
    </source>
</evidence>
<dbReference type="GO" id="GO:0005737">
    <property type="term" value="C:cytoplasm"/>
    <property type="evidence" value="ECO:0007669"/>
    <property type="project" value="TreeGrafter"/>
</dbReference>
<dbReference type="GO" id="GO:0007265">
    <property type="term" value="P:Ras protein signal transduction"/>
    <property type="evidence" value="ECO:0007669"/>
    <property type="project" value="TreeGrafter"/>
</dbReference>
<dbReference type="InterPro" id="IPR001849">
    <property type="entry name" value="PH_domain"/>
</dbReference>
<sequence length="927" mass="99518">MPSNIFLFCVCFYLDELHLLIHRPVHIYPTGCVMSWISSWISISGVYKALPLQTFVPSGTHTPVLRARTKAPSPASSGADTQCPPLQAPCGLWAGAAAHSVCSELTLAQELPPQMQNLRGWTAPAPGEGVTGPGLSLHLLRTVPERRTRPRQVWEPRALPRDAAGPAPPREAAALRAPPPAGCAPTAPARLWGGDDPAPCSPHAPQPRRSRTGGPWRGQTGGAQRPRARAGARRSDRGPARSPRGEAALLAPGVRRDGHGRYACTSIHAHLGAQTRGSALGRARAQAVTPERAHSHACPATATRAPPTLSLPAPPPQGPAPQAPPPAATAARARRGSGSGSAGSGGRGMEPPAKEGPLFVQHSHKFGTKRWKRGWFALFPASQHGVARLEFFDCKEPAGPPGRLGTRRLDKTVVRLADCTSVAPAPAESGPRAGTVAFRLETSGRSYLLAADKQQSEEWVAKLCEIAFPGNGPSNAGMAAQRGREGNGEAPALEMAVNSIYYSRDEVNAFWVTVQRTEAAERCELRGAYVLKAERDSLVLKDPRTNETLYVWPYRLLRRYGRDKVMFSFEAGRRCDSGPGNFTFETKQGNEIFRLVEDSIREQKAQVEENRQSCDSLDSDSPSVVLIRQALADSLSLELPVEGDDTAAPKAGLAPRSIAAVEERDTVSLLKNRTLPEPPVLQAKPTVPSTPPRSPLPKAPRAALLAEDPSSLYSEPLDSVKGFRPWLDPLYSDPVDSKAASGAPDEAKLRVPAPLYTGAYEQVRAEARSQAPGQKEHIYDEPEGRAPRAVPSAACIYDEARPTGEAWRTQGHDGKGGYEYPYNPSTDDYSVPAFQAKAKGPKPVPAPKPPAAFIPKGVERSGDPGKRRGNPASEKAVIKPSLNSSSNNNNKVEVLYSQVVKPQQGQKKEQSVDECSLSPVYEDLGEI</sequence>
<keyword evidence="7" id="KW-1185">Reference proteome</keyword>
<accession>A0A8C3GKP2</accession>
<dbReference type="PROSITE" id="PS51064">
    <property type="entry name" value="IRS_PTB"/>
    <property type="match status" value="1"/>
</dbReference>
<dbReference type="InterPro" id="IPR037751">
    <property type="entry name" value="Dok1/2/3_PTB"/>
</dbReference>
<dbReference type="SMART" id="SM00233">
    <property type="entry name" value="PH"/>
    <property type="match status" value="1"/>
</dbReference>
<keyword evidence="2" id="KW-0597">Phosphoprotein</keyword>
<feature type="region of interest" description="Disordered" evidence="3">
    <location>
        <begin position="122"/>
        <end position="257"/>
    </location>
</feature>
<dbReference type="CDD" id="cd01203">
    <property type="entry name" value="PTB_DOK1_DOK2_DOK3"/>
    <property type="match status" value="1"/>
</dbReference>
<protein>
    <recommendedName>
        <fullName evidence="8">Docking protein 1</fullName>
    </recommendedName>
</protein>
<evidence type="ECO:0000256" key="1">
    <source>
        <dbReference type="ARBA" id="ARBA00010955"/>
    </source>
</evidence>
<feature type="compositionally biased region" description="Basic and acidic residues" evidence="3">
    <location>
        <begin position="143"/>
        <end position="160"/>
    </location>
</feature>
<feature type="domain" description="IRS-type PTB" evidence="5">
    <location>
        <begin position="506"/>
        <end position="610"/>
    </location>
</feature>
<feature type="region of interest" description="Disordered" evidence="3">
    <location>
        <begin position="675"/>
        <end position="699"/>
    </location>
</feature>
<evidence type="ECO:0000313" key="7">
    <source>
        <dbReference type="Proteomes" id="UP000694556"/>
    </source>
</evidence>
<dbReference type="PROSITE" id="PS50003">
    <property type="entry name" value="PH_DOMAIN"/>
    <property type="match status" value="1"/>
</dbReference>
<feature type="compositionally biased region" description="Low complexity" evidence="3">
    <location>
        <begin position="161"/>
        <end position="176"/>
    </location>
</feature>
<feature type="compositionally biased region" description="Basic and acidic residues" evidence="3">
    <location>
        <begin position="857"/>
        <end position="866"/>
    </location>
</feature>
<feature type="compositionally biased region" description="Basic and acidic residues" evidence="3">
    <location>
        <begin position="774"/>
        <end position="786"/>
    </location>
</feature>
<proteinExistence type="inferred from homology"/>
<dbReference type="InterPro" id="IPR002404">
    <property type="entry name" value="IRS_PTB"/>
</dbReference>
<comment type="similarity">
    <text evidence="1">Belongs to the DOK family. Type A subfamily.</text>
</comment>
<dbReference type="SMART" id="SM01244">
    <property type="entry name" value="IRS"/>
    <property type="match status" value="1"/>
</dbReference>
<feature type="compositionally biased region" description="Gly residues" evidence="3">
    <location>
        <begin position="337"/>
        <end position="348"/>
    </location>
</feature>
<dbReference type="Proteomes" id="UP000694556">
    <property type="component" value="Unassembled WGS sequence"/>
</dbReference>
<evidence type="ECO:0000313" key="6">
    <source>
        <dbReference type="Ensembl" id="ENSCMMP00000016536.1"/>
    </source>
</evidence>
<dbReference type="Pfam" id="PF02174">
    <property type="entry name" value="IRS"/>
    <property type="match status" value="1"/>
</dbReference>
<feature type="region of interest" description="Disordered" evidence="3">
    <location>
        <begin position="274"/>
        <end position="357"/>
    </location>
</feature>
<dbReference type="GO" id="GO:0007169">
    <property type="term" value="P:cell surface receptor protein tyrosine kinase signaling pathway"/>
    <property type="evidence" value="ECO:0007669"/>
    <property type="project" value="TreeGrafter"/>
</dbReference>
<dbReference type="Pfam" id="PF00169">
    <property type="entry name" value="PH"/>
    <property type="match status" value="1"/>
</dbReference>
<evidence type="ECO:0000259" key="4">
    <source>
        <dbReference type="PROSITE" id="PS50003"/>
    </source>
</evidence>
<dbReference type="PANTHER" id="PTHR21258">
    <property type="entry name" value="DOCKING PROTEIN RELATED"/>
    <property type="match status" value="1"/>
</dbReference>
<dbReference type="Ensembl" id="ENSCMMT00000018185.1">
    <property type="protein sequence ID" value="ENSCMMP00000016536.1"/>
    <property type="gene ID" value="ENSCMMG00000010510.1"/>
</dbReference>
<feature type="region of interest" description="Disordered" evidence="3">
    <location>
        <begin position="765"/>
        <end position="927"/>
    </location>
</feature>
<reference evidence="6" key="1">
    <citation type="submission" date="2025-08" db="UniProtKB">
        <authorList>
            <consortium name="Ensembl"/>
        </authorList>
    </citation>
    <scope>IDENTIFICATION</scope>
</reference>
<dbReference type="AlphaFoldDB" id="A0A8C3GKP2"/>
<feature type="compositionally biased region" description="Pro residues" evidence="3">
    <location>
        <begin position="688"/>
        <end position="698"/>
    </location>
</feature>
<dbReference type="SMART" id="SM00310">
    <property type="entry name" value="PTBI"/>
    <property type="match status" value="1"/>
</dbReference>
<dbReference type="SUPFAM" id="SSF50729">
    <property type="entry name" value="PH domain-like"/>
    <property type="match status" value="2"/>
</dbReference>
<name>A0A8C3GKP2_CAIMO</name>
<feature type="compositionally biased region" description="Pro residues" evidence="3">
    <location>
        <begin position="842"/>
        <end position="852"/>
    </location>
</feature>
<evidence type="ECO:0000259" key="5">
    <source>
        <dbReference type="PROSITE" id="PS51064"/>
    </source>
</evidence>